<reference evidence="1 2" key="1">
    <citation type="journal article" date="2023" name="J. Hered.">
        <title>Chromosome-level genome of the wood stork (Mycteria americana) provides insight into avian chromosome evolution.</title>
        <authorList>
            <person name="Flamio R. Jr."/>
            <person name="Ramstad K.M."/>
        </authorList>
    </citation>
    <scope>NUCLEOTIDE SEQUENCE [LARGE SCALE GENOMIC DNA]</scope>
    <source>
        <strain evidence="1">JAX WOST 10</strain>
    </source>
</reference>
<organism evidence="1 2">
    <name type="scientific">Mycteria americana</name>
    <name type="common">Wood stork</name>
    <dbReference type="NCBI Taxonomy" id="33587"/>
    <lineage>
        <taxon>Eukaryota</taxon>
        <taxon>Metazoa</taxon>
        <taxon>Chordata</taxon>
        <taxon>Craniata</taxon>
        <taxon>Vertebrata</taxon>
        <taxon>Euteleostomi</taxon>
        <taxon>Archelosauria</taxon>
        <taxon>Archosauria</taxon>
        <taxon>Dinosauria</taxon>
        <taxon>Saurischia</taxon>
        <taxon>Theropoda</taxon>
        <taxon>Coelurosauria</taxon>
        <taxon>Aves</taxon>
        <taxon>Neognathae</taxon>
        <taxon>Neoaves</taxon>
        <taxon>Aequornithes</taxon>
        <taxon>Ciconiiformes</taxon>
        <taxon>Ciconiidae</taxon>
        <taxon>Mycteria</taxon>
    </lineage>
</organism>
<evidence type="ECO:0000313" key="2">
    <source>
        <dbReference type="Proteomes" id="UP001333110"/>
    </source>
</evidence>
<evidence type="ECO:0000313" key="1">
    <source>
        <dbReference type="EMBL" id="KAK4820270.1"/>
    </source>
</evidence>
<dbReference type="Proteomes" id="UP001333110">
    <property type="component" value="Unassembled WGS sequence"/>
</dbReference>
<accession>A0AAN7NQW6</accession>
<keyword evidence="2" id="KW-1185">Reference proteome</keyword>
<name>A0AAN7NQW6_MYCAM</name>
<dbReference type="AlphaFoldDB" id="A0AAN7NQW6"/>
<comment type="caution">
    <text evidence="1">The sequence shown here is derived from an EMBL/GenBank/DDBJ whole genome shotgun (WGS) entry which is preliminary data.</text>
</comment>
<proteinExistence type="predicted"/>
<protein>
    <recommendedName>
        <fullName evidence="3">Rna-directed dna polymerase from mobile element jockey-like</fullName>
    </recommendedName>
</protein>
<gene>
    <name evidence="1" type="ORF">QYF61_022840</name>
</gene>
<evidence type="ECO:0008006" key="3">
    <source>
        <dbReference type="Google" id="ProtNLM"/>
    </source>
</evidence>
<sequence length="97" mass="10974">MVAVVSGTISLLKDLNRLEKWAERVVSKFNKGKCKVLHLGRNNLCTSTGWGLTGWKAALQRRTDMASIFPVLLLQHELDLMILMGPFQLEILYDSMI</sequence>
<dbReference type="EMBL" id="JAUNZN010000006">
    <property type="protein sequence ID" value="KAK4820270.1"/>
    <property type="molecule type" value="Genomic_DNA"/>
</dbReference>